<dbReference type="Proteomes" id="UP001500416">
    <property type="component" value="Unassembled WGS sequence"/>
</dbReference>
<sequence length="138" mass="14986">MAYVLEVAYRHDQPTTHLRTRAEVNAFVDELLTLGPEYTAATAYAIQEGSETLPDHELLIGASSRTNVGAVRYSGEEGTWYAKGELTNPNGVVFAYFGSGQEFPPDAEVPLTVVRAALWGLLAGEGRRPEGLTWVATD</sequence>
<proteinExistence type="predicted"/>
<organism evidence="1 2">
    <name type="scientific">Saccharothrix mutabilis subsp. mutabilis</name>
    <dbReference type="NCBI Taxonomy" id="66855"/>
    <lineage>
        <taxon>Bacteria</taxon>
        <taxon>Bacillati</taxon>
        <taxon>Actinomycetota</taxon>
        <taxon>Actinomycetes</taxon>
        <taxon>Pseudonocardiales</taxon>
        <taxon>Pseudonocardiaceae</taxon>
        <taxon>Saccharothrix</taxon>
    </lineage>
</organism>
<evidence type="ECO:0000313" key="2">
    <source>
        <dbReference type="Proteomes" id="UP001500416"/>
    </source>
</evidence>
<accession>A0ABN0UIQ2</accession>
<dbReference type="EMBL" id="BAAABU010000019">
    <property type="protein sequence ID" value="GAA0251485.1"/>
    <property type="molecule type" value="Genomic_DNA"/>
</dbReference>
<comment type="caution">
    <text evidence="1">The sequence shown here is derived from an EMBL/GenBank/DDBJ whole genome shotgun (WGS) entry which is preliminary data.</text>
</comment>
<keyword evidence="2" id="KW-1185">Reference proteome</keyword>
<evidence type="ECO:0008006" key="3">
    <source>
        <dbReference type="Google" id="ProtNLM"/>
    </source>
</evidence>
<evidence type="ECO:0000313" key="1">
    <source>
        <dbReference type="EMBL" id="GAA0251485.1"/>
    </source>
</evidence>
<gene>
    <name evidence="1" type="ORF">GCM10010492_59840</name>
</gene>
<dbReference type="InterPro" id="IPR025680">
    <property type="entry name" value="DddI"/>
</dbReference>
<name>A0ABN0UIQ2_9PSEU</name>
<reference evidence="1 2" key="1">
    <citation type="journal article" date="2019" name="Int. J. Syst. Evol. Microbiol.">
        <title>The Global Catalogue of Microorganisms (GCM) 10K type strain sequencing project: providing services to taxonomists for standard genome sequencing and annotation.</title>
        <authorList>
            <consortium name="The Broad Institute Genomics Platform"/>
            <consortium name="The Broad Institute Genome Sequencing Center for Infectious Disease"/>
            <person name="Wu L."/>
            <person name="Ma J."/>
        </authorList>
    </citation>
    <scope>NUCLEOTIDE SEQUENCE [LARGE SCALE GENOMIC DNA]</scope>
    <source>
        <strain evidence="1 2">JCM 3380</strain>
    </source>
</reference>
<protein>
    <recommendedName>
        <fullName evidence="3">Immunity protein Imm1</fullName>
    </recommendedName>
</protein>
<dbReference type="Pfam" id="PF14430">
    <property type="entry name" value="Imm1"/>
    <property type="match status" value="1"/>
</dbReference>